<keyword evidence="2" id="KW-0808">Transferase</keyword>
<dbReference type="SUPFAM" id="SSF47616">
    <property type="entry name" value="GST C-terminal domain-like"/>
    <property type="match status" value="1"/>
</dbReference>
<keyword evidence="3" id="KW-1185">Reference proteome</keyword>
<accession>A0A5C1DEE1</accession>
<protein>
    <submittedName>
        <fullName evidence="2">Glutathione S-transferase family protein</fullName>
    </submittedName>
</protein>
<dbReference type="CDD" id="cd03043">
    <property type="entry name" value="GST_N_1"/>
    <property type="match status" value="1"/>
</dbReference>
<dbReference type="PROSITE" id="PS50404">
    <property type="entry name" value="GST_NTER"/>
    <property type="match status" value="1"/>
</dbReference>
<feature type="domain" description="GST N-terminal" evidence="1">
    <location>
        <begin position="2"/>
        <end position="82"/>
    </location>
</feature>
<dbReference type="SFLD" id="SFLDS00019">
    <property type="entry name" value="Glutathione_Transferase_(cytos"/>
    <property type="match status" value="1"/>
</dbReference>
<evidence type="ECO:0000313" key="2">
    <source>
        <dbReference type="EMBL" id="QEL54267.1"/>
    </source>
</evidence>
<gene>
    <name evidence="2" type="ORF">FYK34_01060</name>
</gene>
<dbReference type="GO" id="GO:0016034">
    <property type="term" value="F:maleylacetoacetate isomerase activity"/>
    <property type="evidence" value="ECO:0007669"/>
    <property type="project" value="TreeGrafter"/>
</dbReference>
<dbReference type="GO" id="GO:0006749">
    <property type="term" value="P:glutathione metabolic process"/>
    <property type="evidence" value="ECO:0007669"/>
    <property type="project" value="TreeGrafter"/>
</dbReference>
<dbReference type="InterPro" id="IPR040079">
    <property type="entry name" value="Glutathione_S-Trfase"/>
</dbReference>
<dbReference type="CDD" id="cd03194">
    <property type="entry name" value="GST_C_3"/>
    <property type="match status" value="1"/>
</dbReference>
<dbReference type="Proteomes" id="UP000322079">
    <property type="component" value="Chromosome"/>
</dbReference>
<organism evidence="2 3">
    <name type="scientific">Chromobacterium paludis</name>
    <dbReference type="NCBI Taxonomy" id="2605945"/>
    <lineage>
        <taxon>Bacteria</taxon>
        <taxon>Pseudomonadati</taxon>
        <taxon>Pseudomonadota</taxon>
        <taxon>Betaproteobacteria</taxon>
        <taxon>Neisseriales</taxon>
        <taxon>Chromobacteriaceae</taxon>
        <taxon>Chromobacterium</taxon>
    </lineage>
</organism>
<dbReference type="Pfam" id="PF13410">
    <property type="entry name" value="GST_C_2"/>
    <property type="match status" value="1"/>
</dbReference>
<dbReference type="Gene3D" id="1.20.1050.10">
    <property type="match status" value="1"/>
</dbReference>
<dbReference type="SUPFAM" id="SSF52833">
    <property type="entry name" value="Thioredoxin-like"/>
    <property type="match status" value="1"/>
</dbReference>
<evidence type="ECO:0000313" key="3">
    <source>
        <dbReference type="Proteomes" id="UP000322079"/>
    </source>
</evidence>
<sequence>MFTLVIGNKNYSSWSLRPWLVLKQLNEPFKEQRIDLYLPDSKTRILAVNPAGKLPVLVDDKLRIWDSLAICEYLAECFPAAGLWPDDLKQRAVARAIVAEVHSGFAALRQNLSMDLSLRQNGYESSPAVEADITRIVSVWETQRERHAGDGDFLLGRFTIADAFFAPICSRFQTYNVALPPTSAAYMRHILSLPAMQEWYRAAEHETRRPA</sequence>
<name>A0A5C1DEE1_9NEIS</name>
<dbReference type="GO" id="GO:0006559">
    <property type="term" value="P:L-phenylalanine catabolic process"/>
    <property type="evidence" value="ECO:0007669"/>
    <property type="project" value="TreeGrafter"/>
</dbReference>
<dbReference type="KEGG" id="chrm:FYK34_01060"/>
<dbReference type="Gene3D" id="3.40.30.10">
    <property type="entry name" value="Glutaredoxin"/>
    <property type="match status" value="1"/>
</dbReference>
<dbReference type="InterPro" id="IPR036249">
    <property type="entry name" value="Thioredoxin-like_sf"/>
</dbReference>
<dbReference type="EMBL" id="CP043473">
    <property type="protein sequence ID" value="QEL54267.1"/>
    <property type="molecule type" value="Genomic_DNA"/>
</dbReference>
<reference evidence="2 3" key="1">
    <citation type="submission" date="2019-08" db="EMBL/GenBank/DDBJ databases">
        <title>Chromobacterium paludis, a novel bacterium isolated from a Maryland marsh pond.</title>
        <authorList>
            <person name="Blackburn M.B."/>
            <person name="Gundersen-Rindal D.E."/>
        </authorList>
    </citation>
    <scope>NUCLEOTIDE SEQUENCE [LARGE SCALE GENOMIC DNA]</scope>
    <source>
        <strain evidence="3">IIBBL 257-1</strain>
    </source>
</reference>
<evidence type="ECO:0000259" key="1">
    <source>
        <dbReference type="PROSITE" id="PS50404"/>
    </source>
</evidence>
<dbReference type="SFLD" id="SFLDG00358">
    <property type="entry name" value="Main_(cytGST)"/>
    <property type="match status" value="1"/>
</dbReference>
<dbReference type="InterPro" id="IPR004045">
    <property type="entry name" value="Glutathione_S-Trfase_N"/>
</dbReference>
<proteinExistence type="predicted"/>
<dbReference type="GO" id="GO:0004364">
    <property type="term" value="F:glutathione transferase activity"/>
    <property type="evidence" value="ECO:0007669"/>
    <property type="project" value="TreeGrafter"/>
</dbReference>
<dbReference type="InterPro" id="IPR036282">
    <property type="entry name" value="Glutathione-S-Trfase_C_sf"/>
</dbReference>
<dbReference type="PANTHER" id="PTHR42673">
    <property type="entry name" value="MALEYLACETOACETATE ISOMERASE"/>
    <property type="match status" value="1"/>
</dbReference>
<dbReference type="PANTHER" id="PTHR42673:SF4">
    <property type="entry name" value="MALEYLACETOACETATE ISOMERASE"/>
    <property type="match status" value="1"/>
</dbReference>
<dbReference type="RefSeq" id="WP_149294660.1">
    <property type="nucleotide sequence ID" value="NZ_CP043473.1"/>
</dbReference>
<dbReference type="Pfam" id="PF13409">
    <property type="entry name" value="GST_N_2"/>
    <property type="match status" value="1"/>
</dbReference>
<dbReference type="AlphaFoldDB" id="A0A5C1DEE1"/>